<accession>A0A1X7QJ59</accession>
<protein>
    <submittedName>
        <fullName evidence="1">Uncharacterized protein</fullName>
    </submittedName>
</protein>
<sequence>MEFTNQTNNWYHVSLDTQTQKFIATATNNEKISASGITIEQAVQKLSYKVKQTNSVNQHLFA</sequence>
<proteinExistence type="predicted"/>
<evidence type="ECO:0000313" key="1">
    <source>
        <dbReference type="EMBL" id="ASN60964.1"/>
    </source>
</evidence>
<dbReference type="RefSeq" id="WP_076800005.1">
    <property type="nucleotide sequence ID" value="NZ_CBCPHQ010000026.1"/>
</dbReference>
<gene>
    <name evidence="1" type="ORF">CG419_10180</name>
</gene>
<dbReference type="OrthoDB" id="2323709at2"/>
<name>A0A1X7QJ59_LATCU</name>
<evidence type="ECO:0000313" key="2">
    <source>
        <dbReference type="Proteomes" id="UP000199749"/>
    </source>
</evidence>
<organism evidence="1 2">
    <name type="scientific">Latilactobacillus curvatus</name>
    <name type="common">Lactobacillus curvatus</name>
    <dbReference type="NCBI Taxonomy" id="28038"/>
    <lineage>
        <taxon>Bacteria</taxon>
        <taxon>Bacillati</taxon>
        <taxon>Bacillota</taxon>
        <taxon>Bacilli</taxon>
        <taxon>Lactobacillales</taxon>
        <taxon>Lactobacillaceae</taxon>
        <taxon>Latilactobacillus</taxon>
    </lineage>
</organism>
<dbReference type="AlphaFoldDB" id="A0A1X7QJ59"/>
<dbReference type="Proteomes" id="UP000199749">
    <property type="component" value="Chromosome"/>
</dbReference>
<reference evidence="1 2" key="1">
    <citation type="submission" date="2017-07" db="EMBL/GenBank/DDBJ databases">
        <title>Lactobacillus curvatus MRS6 whole genome.</title>
        <authorList>
            <person name="Jans C."/>
            <person name="Lagler S."/>
            <person name="Lacroix C."/>
            <person name="Meile L."/>
            <person name="Stevens M.J.A."/>
        </authorList>
    </citation>
    <scope>NUCLEOTIDE SEQUENCE [LARGE SCALE GENOMIC DNA]</scope>
    <source>
        <strain evidence="1 2">MRS6</strain>
    </source>
</reference>
<dbReference type="EMBL" id="CP022474">
    <property type="protein sequence ID" value="ASN60964.1"/>
    <property type="molecule type" value="Genomic_DNA"/>
</dbReference>